<proteinExistence type="predicted"/>
<name>A0A1Y6CR24_9PROT</name>
<protein>
    <submittedName>
        <fullName evidence="1">GcrA cell cycle regulator</fullName>
    </submittedName>
</protein>
<evidence type="ECO:0000313" key="2">
    <source>
        <dbReference type="Proteomes" id="UP000192917"/>
    </source>
</evidence>
<organism evidence="1 2">
    <name type="scientific">Tistlia consotensis USBA 355</name>
    <dbReference type="NCBI Taxonomy" id="560819"/>
    <lineage>
        <taxon>Bacteria</taxon>
        <taxon>Pseudomonadati</taxon>
        <taxon>Pseudomonadota</taxon>
        <taxon>Alphaproteobacteria</taxon>
        <taxon>Rhodospirillales</taxon>
        <taxon>Rhodovibrionaceae</taxon>
        <taxon>Tistlia</taxon>
    </lineage>
</organism>
<dbReference type="STRING" id="560819.SAMN05428998_14822"/>
<sequence length="128" mass="14463">MTDQTWTPERLDLLRKRWLEGRSCSAIAGELGVTKNAVVGKAHRLKLPAWKDPIVRGMPPKPKRGLPVLYVPPVEPGPEPVELFPREREPRTCQWPFAGGCDAPREHRRPYCTRHCCLAYVGRTGRAA</sequence>
<reference evidence="1 2" key="1">
    <citation type="submission" date="2017-04" db="EMBL/GenBank/DDBJ databases">
        <authorList>
            <person name="Afonso C.L."/>
            <person name="Miller P.J."/>
            <person name="Scott M.A."/>
            <person name="Spackman E."/>
            <person name="Goraichik I."/>
            <person name="Dimitrov K.M."/>
            <person name="Suarez D.L."/>
            <person name="Swayne D.E."/>
        </authorList>
    </citation>
    <scope>NUCLEOTIDE SEQUENCE [LARGE SCALE GENOMIC DNA]</scope>
    <source>
        <strain evidence="1 2">USBA 355</strain>
    </source>
</reference>
<accession>A0A1Y6CR24</accession>
<dbReference type="InterPro" id="IPR011681">
    <property type="entry name" value="GcrA"/>
</dbReference>
<dbReference type="RefSeq" id="WP_085127018.1">
    <property type="nucleotide sequence ID" value="NZ_FWZX01000048.1"/>
</dbReference>
<dbReference type="EMBL" id="FWZX01000048">
    <property type="protein sequence ID" value="SMF82937.1"/>
    <property type="molecule type" value="Genomic_DNA"/>
</dbReference>
<gene>
    <name evidence="1" type="ORF">SAMN05428998_14822</name>
</gene>
<keyword evidence="2" id="KW-1185">Reference proteome</keyword>
<dbReference type="Pfam" id="PF07750">
    <property type="entry name" value="GcrA"/>
    <property type="match status" value="1"/>
</dbReference>
<dbReference type="Proteomes" id="UP000192917">
    <property type="component" value="Unassembled WGS sequence"/>
</dbReference>
<evidence type="ECO:0000313" key="1">
    <source>
        <dbReference type="EMBL" id="SMF82937.1"/>
    </source>
</evidence>
<dbReference type="AlphaFoldDB" id="A0A1Y6CR24"/>